<organism evidence="1 2">
    <name type="scientific">Rhypophila decipiens</name>
    <dbReference type="NCBI Taxonomy" id="261697"/>
    <lineage>
        <taxon>Eukaryota</taxon>
        <taxon>Fungi</taxon>
        <taxon>Dikarya</taxon>
        <taxon>Ascomycota</taxon>
        <taxon>Pezizomycotina</taxon>
        <taxon>Sordariomycetes</taxon>
        <taxon>Sordariomycetidae</taxon>
        <taxon>Sordariales</taxon>
        <taxon>Naviculisporaceae</taxon>
        <taxon>Rhypophila</taxon>
    </lineage>
</organism>
<protein>
    <recommendedName>
        <fullName evidence="3">Rhomboid family membrane protein</fullName>
    </recommendedName>
</protein>
<evidence type="ECO:0000313" key="1">
    <source>
        <dbReference type="EMBL" id="KAK4219633.1"/>
    </source>
</evidence>
<reference evidence="1" key="2">
    <citation type="submission" date="2023-05" db="EMBL/GenBank/DDBJ databases">
        <authorList>
            <consortium name="Lawrence Berkeley National Laboratory"/>
            <person name="Steindorff A."/>
            <person name="Hensen N."/>
            <person name="Bonometti L."/>
            <person name="Westerberg I."/>
            <person name="Brannstrom I.O."/>
            <person name="Guillou S."/>
            <person name="Cros-Aarteil S."/>
            <person name="Calhoun S."/>
            <person name="Haridas S."/>
            <person name="Kuo A."/>
            <person name="Mondo S."/>
            <person name="Pangilinan J."/>
            <person name="Riley R."/>
            <person name="Labutti K."/>
            <person name="Andreopoulos B."/>
            <person name="Lipzen A."/>
            <person name="Chen C."/>
            <person name="Yanf M."/>
            <person name="Daum C."/>
            <person name="Ng V."/>
            <person name="Clum A."/>
            <person name="Ohm R."/>
            <person name="Martin F."/>
            <person name="Silar P."/>
            <person name="Natvig D."/>
            <person name="Lalanne C."/>
            <person name="Gautier V."/>
            <person name="Ament-Velasquez S.L."/>
            <person name="Kruys A."/>
            <person name="Hutchinson M.I."/>
            <person name="Powell A.J."/>
            <person name="Barry K."/>
            <person name="Miller A.N."/>
            <person name="Grigoriev I.V."/>
            <person name="Debuchy R."/>
            <person name="Gladieux P."/>
            <person name="Thoren M.H."/>
            <person name="Johannesson H."/>
        </authorList>
    </citation>
    <scope>NUCLEOTIDE SEQUENCE</scope>
    <source>
        <strain evidence="1">PSN293</strain>
    </source>
</reference>
<name>A0AAN6YHZ2_9PEZI</name>
<dbReference type="AlphaFoldDB" id="A0AAN6YHZ2"/>
<gene>
    <name evidence="1" type="ORF">QBC37DRAFT_265444</name>
</gene>
<feature type="non-terminal residue" evidence="1">
    <location>
        <position position="178"/>
    </location>
</feature>
<proteinExistence type="predicted"/>
<evidence type="ECO:0008006" key="3">
    <source>
        <dbReference type="Google" id="ProtNLM"/>
    </source>
</evidence>
<evidence type="ECO:0000313" key="2">
    <source>
        <dbReference type="Proteomes" id="UP001301769"/>
    </source>
</evidence>
<sequence>PAILRSAAIGVAVLGPLAILLPGKSRFKFNIQNAILGTGTFWAYNQLAHEYTGKSIVARSNERWGAILSAGASLPSQAEKNRQLMLAEKERLRRVKEGLPLLTSLEEEKQKAEEKKGVLTKVWMGDEKEDWKEKRLEEERKALEAGKGYSDLIVEQIWDVWNQTWRGGKKDEKKEGQD</sequence>
<comment type="caution">
    <text evidence="1">The sequence shown here is derived from an EMBL/GenBank/DDBJ whole genome shotgun (WGS) entry which is preliminary data.</text>
</comment>
<keyword evidence="2" id="KW-1185">Reference proteome</keyword>
<feature type="non-terminal residue" evidence="1">
    <location>
        <position position="1"/>
    </location>
</feature>
<reference evidence="1" key="1">
    <citation type="journal article" date="2023" name="Mol. Phylogenet. Evol.">
        <title>Genome-scale phylogeny and comparative genomics of the fungal order Sordariales.</title>
        <authorList>
            <person name="Hensen N."/>
            <person name="Bonometti L."/>
            <person name="Westerberg I."/>
            <person name="Brannstrom I.O."/>
            <person name="Guillou S."/>
            <person name="Cros-Aarteil S."/>
            <person name="Calhoun S."/>
            <person name="Haridas S."/>
            <person name="Kuo A."/>
            <person name="Mondo S."/>
            <person name="Pangilinan J."/>
            <person name="Riley R."/>
            <person name="LaButti K."/>
            <person name="Andreopoulos B."/>
            <person name="Lipzen A."/>
            <person name="Chen C."/>
            <person name="Yan M."/>
            <person name="Daum C."/>
            <person name="Ng V."/>
            <person name="Clum A."/>
            <person name="Steindorff A."/>
            <person name="Ohm R.A."/>
            <person name="Martin F."/>
            <person name="Silar P."/>
            <person name="Natvig D.O."/>
            <person name="Lalanne C."/>
            <person name="Gautier V."/>
            <person name="Ament-Velasquez S.L."/>
            <person name="Kruys A."/>
            <person name="Hutchinson M.I."/>
            <person name="Powell A.J."/>
            <person name="Barry K."/>
            <person name="Miller A.N."/>
            <person name="Grigoriev I.V."/>
            <person name="Debuchy R."/>
            <person name="Gladieux P."/>
            <person name="Hiltunen Thoren M."/>
            <person name="Johannesson H."/>
        </authorList>
    </citation>
    <scope>NUCLEOTIDE SEQUENCE</scope>
    <source>
        <strain evidence="1">PSN293</strain>
    </source>
</reference>
<accession>A0AAN6YHZ2</accession>
<dbReference type="EMBL" id="MU858047">
    <property type="protein sequence ID" value="KAK4219633.1"/>
    <property type="molecule type" value="Genomic_DNA"/>
</dbReference>
<dbReference type="Proteomes" id="UP001301769">
    <property type="component" value="Unassembled WGS sequence"/>
</dbReference>